<dbReference type="EMBL" id="HG996468">
    <property type="protein sequence ID" value="CAG1850801.1"/>
    <property type="molecule type" value="Genomic_DNA"/>
</dbReference>
<dbReference type="Gramene" id="Ma03_t20760.1">
    <property type="protein sequence ID" value="Ma03_p20760.1"/>
    <property type="gene ID" value="Ma03_g20760"/>
</dbReference>
<dbReference type="AlphaFoldDB" id="A0A804IEE8"/>
<name>A0A804IEE8_MUSAM</name>
<reference evidence="1" key="1">
    <citation type="submission" date="2021-03" db="EMBL/GenBank/DDBJ databases">
        <authorList>
            <consortium name="Genoscope - CEA"/>
            <person name="William W."/>
        </authorList>
    </citation>
    <scope>NUCLEOTIDE SEQUENCE</scope>
    <source>
        <strain evidence="1">Doubled-haploid Pahang</strain>
    </source>
</reference>
<protein>
    <submittedName>
        <fullName evidence="1">(wild Malaysian banana) hypothetical protein</fullName>
    </submittedName>
</protein>
<dbReference type="InParanoid" id="A0A804IEE8"/>
<reference evidence="2" key="2">
    <citation type="submission" date="2021-05" db="UniProtKB">
        <authorList>
            <consortium name="EnsemblPlants"/>
        </authorList>
    </citation>
    <scope>IDENTIFICATION</scope>
    <source>
        <strain evidence="2">subsp. malaccensis</strain>
    </source>
</reference>
<evidence type="ECO:0000313" key="2">
    <source>
        <dbReference type="EnsemblPlants" id="Ma03_p20760.1"/>
    </source>
</evidence>
<dbReference type="Proteomes" id="UP000012960">
    <property type="component" value="Unplaced"/>
</dbReference>
<evidence type="ECO:0000313" key="1">
    <source>
        <dbReference type="EMBL" id="CAG1850801.1"/>
    </source>
</evidence>
<keyword evidence="3" id="KW-1185">Reference proteome</keyword>
<dbReference type="EnsemblPlants" id="Ma03_t20760.1">
    <property type="protein sequence ID" value="Ma03_p20760.1"/>
    <property type="gene ID" value="Ma03_g20760"/>
</dbReference>
<proteinExistence type="predicted"/>
<gene>
    <name evidence="1" type="ORF">GSMUA_197650.1</name>
</gene>
<accession>A0A804IEE8</accession>
<evidence type="ECO:0000313" key="3">
    <source>
        <dbReference type="Proteomes" id="UP000012960"/>
    </source>
</evidence>
<organism evidence="2 3">
    <name type="scientific">Musa acuminata subsp. malaccensis</name>
    <name type="common">Wild banana</name>
    <name type="synonym">Musa malaccensis</name>
    <dbReference type="NCBI Taxonomy" id="214687"/>
    <lineage>
        <taxon>Eukaryota</taxon>
        <taxon>Viridiplantae</taxon>
        <taxon>Streptophyta</taxon>
        <taxon>Embryophyta</taxon>
        <taxon>Tracheophyta</taxon>
        <taxon>Spermatophyta</taxon>
        <taxon>Magnoliopsida</taxon>
        <taxon>Liliopsida</taxon>
        <taxon>Zingiberales</taxon>
        <taxon>Musaceae</taxon>
        <taxon>Musa</taxon>
    </lineage>
</organism>
<sequence length="85" mass="10313">MLVLVYPFAFCLNNNNNMLYLMMRYILVPRYIRLESVLRCCLARHVLRIPRRRHPQDTPRQNPYQGTVWHVHHVNPHMINPHTII</sequence>